<evidence type="ECO:0000313" key="1">
    <source>
        <dbReference type="EMBL" id="URD97587.1"/>
    </source>
</evidence>
<name>A0A9E7FP88_9LILI</name>
<proteinExistence type="predicted"/>
<dbReference type="PANTHER" id="PTHR47076:SF1">
    <property type="entry name" value="NHL DOMAIN PROTEIN"/>
    <property type="match status" value="1"/>
</dbReference>
<protein>
    <submittedName>
        <fullName evidence="1">NHL repeat-containing protein</fullName>
    </submittedName>
</protein>
<accession>A0A9E7FP88</accession>
<dbReference type="EMBL" id="CP097506">
    <property type="protein sequence ID" value="URD97587.1"/>
    <property type="molecule type" value="Genomic_DNA"/>
</dbReference>
<organism evidence="1 2">
    <name type="scientific">Musa troglodytarum</name>
    <name type="common">fe'i banana</name>
    <dbReference type="NCBI Taxonomy" id="320322"/>
    <lineage>
        <taxon>Eukaryota</taxon>
        <taxon>Viridiplantae</taxon>
        <taxon>Streptophyta</taxon>
        <taxon>Embryophyta</taxon>
        <taxon>Tracheophyta</taxon>
        <taxon>Spermatophyta</taxon>
        <taxon>Magnoliopsida</taxon>
        <taxon>Liliopsida</taxon>
        <taxon>Zingiberales</taxon>
        <taxon>Musaceae</taxon>
        <taxon>Musa</taxon>
    </lineage>
</organism>
<evidence type="ECO:0000313" key="2">
    <source>
        <dbReference type="Proteomes" id="UP001055439"/>
    </source>
</evidence>
<dbReference type="OrthoDB" id="1723198at2759"/>
<reference evidence="1" key="1">
    <citation type="submission" date="2022-05" db="EMBL/GenBank/DDBJ databases">
        <title>The Musa troglodytarum L. genome provides insights into the mechanism of non-climacteric behaviour and enrichment of carotenoids.</title>
        <authorList>
            <person name="Wang J."/>
        </authorList>
    </citation>
    <scope>NUCLEOTIDE SEQUENCE</scope>
    <source>
        <tissue evidence="1">Leaf</tissue>
    </source>
</reference>
<sequence>MDSANHPPGPDDTAMSTAAEMFSKCGGCCFWVPCAASRARKSWERIRPPAADRSDGGCPATSRRWWSRGWKALLKARERSEPVAGPRWKTFVRRFRRRPRHGRRFGYDPMSYALNFDEGQDSDSDGETVIRGFSARYAVPPALAKSSMDLGDRIDPPFSVGGVH</sequence>
<dbReference type="Proteomes" id="UP001055439">
    <property type="component" value="Chromosome 4"/>
</dbReference>
<dbReference type="AlphaFoldDB" id="A0A9E7FP88"/>
<keyword evidence="2" id="KW-1185">Reference proteome</keyword>
<dbReference type="PANTHER" id="PTHR47076">
    <property type="entry name" value="NHL DOMAIN PROTEIN"/>
    <property type="match status" value="1"/>
</dbReference>
<gene>
    <name evidence="1" type="ORF">MUK42_29282</name>
</gene>